<feature type="transmembrane region" description="Helical" evidence="1">
    <location>
        <begin position="82"/>
        <end position="101"/>
    </location>
</feature>
<sequence length="227" mass="24711">MITLESSMGLAERDHGYDDGGYGGGYGGGHGGGYGGGYDGNVQNFRGSCQWVSWGWLAGWVGVVGLAGWVGGCRWAGWLGGWVSLGWLAGWVGVVGLAGWVGECRRAGWLGGWVSWGWVAGYYLDPFILLTLVALALLTALLTWWCTNNDCFTGGPTICMCIGDYCCNDIFRDTRRTLPSSVTEGITMMLTTTSPLKPPWTRTEFITRGTTHTLNPWSNFSMIYRYP</sequence>
<dbReference type="AlphaFoldDB" id="A0AAE1FGD5"/>
<feature type="transmembrane region" description="Helical" evidence="1">
    <location>
        <begin position="122"/>
        <end position="145"/>
    </location>
</feature>
<keyword evidence="1" id="KW-0472">Membrane</keyword>
<gene>
    <name evidence="2" type="ORF">Pcinc_021983</name>
</gene>
<keyword evidence="3" id="KW-1185">Reference proteome</keyword>
<name>A0AAE1FGD5_PETCI</name>
<proteinExistence type="predicted"/>
<evidence type="ECO:0000313" key="3">
    <source>
        <dbReference type="Proteomes" id="UP001286313"/>
    </source>
</evidence>
<accession>A0AAE1FGD5</accession>
<evidence type="ECO:0000313" key="2">
    <source>
        <dbReference type="EMBL" id="KAK3872959.1"/>
    </source>
</evidence>
<keyword evidence="1" id="KW-1133">Transmembrane helix</keyword>
<evidence type="ECO:0000256" key="1">
    <source>
        <dbReference type="SAM" id="Phobius"/>
    </source>
</evidence>
<keyword evidence="1" id="KW-0812">Transmembrane</keyword>
<dbReference type="EMBL" id="JAWQEG010002281">
    <property type="protein sequence ID" value="KAK3872959.1"/>
    <property type="molecule type" value="Genomic_DNA"/>
</dbReference>
<feature type="transmembrane region" description="Helical" evidence="1">
    <location>
        <begin position="51"/>
        <end position="70"/>
    </location>
</feature>
<reference evidence="2" key="1">
    <citation type="submission" date="2023-10" db="EMBL/GenBank/DDBJ databases">
        <title>Genome assemblies of two species of porcelain crab, Petrolisthes cinctipes and Petrolisthes manimaculis (Anomura: Porcellanidae).</title>
        <authorList>
            <person name="Angst P."/>
        </authorList>
    </citation>
    <scope>NUCLEOTIDE SEQUENCE</scope>
    <source>
        <strain evidence="2">PB745_01</strain>
        <tissue evidence="2">Gill</tissue>
    </source>
</reference>
<dbReference type="Proteomes" id="UP001286313">
    <property type="component" value="Unassembled WGS sequence"/>
</dbReference>
<protein>
    <submittedName>
        <fullName evidence="2">Uncharacterized protein</fullName>
    </submittedName>
</protein>
<comment type="caution">
    <text evidence="2">The sequence shown here is derived from an EMBL/GenBank/DDBJ whole genome shotgun (WGS) entry which is preliminary data.</text>
</comment>
<organism evidence="2 3">
    <name type="scientific">Petrolisthes cinctipes</name>
    <name type="common">Flat porcelain crab</name>
    <dbReference type="NCBI Taxonomy" id="88211"/>
    <lineage>
        <taxon>Eukaryota</taxon>
        <taxon>Metazoa</taxon>
        <taxon>Ecdysozoa</taxon>
        <taxon>Arthropoda</taxon>
        <taxon>Crustacea</taxon>
        <taxon>Multicrustacea</taxon>
        <taxon>Malacostraca</taxon>
        <taxon>Eumalacostraca</taxon>
        <taxon>Eucarida</taxon>
        <taxon>Decapoda</taxon>
        <taxon>Pleocyemata</taxon>
        <taxon>Anomura</taxon>
        <taxon>Galatheoidea</taxon>
        <taxon>Porcellanidae</taxon>
        <taxon>Petrolisthes</taxon>
    </lineage>
</organism>